<keyword evidence="4" id="KW-0598">Phosphotransferase system</keyword>
<feature type="active site" description="Tele-phosphohistidine intermediate" evidence="5">
    <location>
        <position position="75"/>
    </location>
</feature>
<keyword evidence="2" id="KW-0762">Sugar transport</keyword>
<gene>
    <name evidence="8" type="ORF">GCM10007063_07550</name>
</gene>
<dbReference type="SUPFAM" id="SSF46973">
    <property type="entry name" value="Enzyme IIa from lactose specific PTS, IIa-lac"/>
    <property type="match status" value="1"/>
</dbReference>
<evidence type="ECO:0000313" key="9">
    <source>
        <dbReference type="Proteomes" id="UP000658382"/>
    </source>
</evidence>
<protein>
    <submittedName>
        <fullName evidence="8">PTS mannose transporter subunit IIA</fullName>
    </submittedName>
</protein>
<dbReference type="PANTHER" id="PTHR34382:SF7">
    <property type="entry name" value="PTS SYSTEM N,N'-DIACETYLCHITOBIOSE-SPECIFIC EIIA COMPONENT"/>
    <property type="match status" value="1"/>
</dbReference>
<dbReference type="PIRSF" id="PIRSF000699">
    <property type="entry name" value="PTS_IILac_III"/>
    <property type="match status" value="1"/>
</dbReference>
<feature type="modified residue" description="Phosphohistidine; by HPr" evidence="7">
    <location>
        <position position="75"/>
    </location>
</feature>
<dbReference type="Gene3D" id="1.20.58.80">
    <property type="entry name" value="Phosphotransferase system, lactose/cellobiose-type IIA subunit"/>
    <property type="match status" value="1"/>
</dbReference>
<feature type="binding site" evidence="6">
    <location>
        <position position="78"/>
    </location>
    <ligand>
        <name>Mg(2+)</name>
        <dbReference type="ChEBI" id="CHEBI:18420"/>
        <note>ligand shared between all trimeric partners</note>
    </ligand>
</feature>
<sequence length="120" mass="13851">MDIENFSMNIILHAGNAKNYLHEALQNARNAAFDQVEAKMKQASDELLEAHKLQTKFIQEDTKEGLKTLPVLLVHAQDHLMTVMSEKSLIEEMIQIYRNQKDLNEKVNHLIEEYRTGKSS</sequence>
<dbReference type="AlphaFoldDB" id="A0A917PQ22"/>
<dbReference type="PROSITE" id="PS51095">
    <property type="entry name" value="PTS_EIIA_TYPE_3"/>
    <property type="match status" value="1"/>
</dbReference>
<dbReference type="EMBL" id="BMNQ01000005">
    <property type="protein sequence ID" value="GGJ87583.1"/>
    <property type="molecule type" value="Genomic_DNA"/>
</dbReference>
<dbReference type="PANTHER" id="PTHR34382">
    <property type="entry name" value="PTS SYSTEM N,N'-DIACETYLCHITOBIOSE-SPECIFIC EIIA COMPONENT"/>
    <property type="match status" value="1"/>
</dbReference>
<dbReference type="RefSeq" id="WP_188631734.1">
    <property type="nucleotide sequence ID" value="NZ_BMNQ01000005.1"/>
</dbReference>
<evidence type="ECO:0000256" key="3">
    <source>
        <dbReference type="ARBA" id="ARBA00022679"/>
    </source>
</evidence>
<dbReference type="Pfam" id="PF02255">
    <property type="entry name" value="PTS_IIA"/>
    <property type="match status" value="1"/>
</dbReference>
<comment type="caution">
    <text evidence="8">The sequence shown here is derived from an EMBL/GenBank/DDBJ whole genome shotgun (WGS) entry which is preliminary data.</text>
</comment>
<reference evidence="8" key="2">
    <citation type="submission" date="2020-09" db="EMBL/GenBank/DDBJ databases">
        <authorList>
            <person name="Sun Q."/>
            <person name="Ohkuma M."/>
        </authorList>
    </citation>
    <scope>NUCLEOTIDE SEQUENCE</scope>
    <source>
        <strain evidence="8">JCM 12580</strain>
    </source>
</reference>
<evidence type="ECO:0000256" key="4">
    <source>
        <dbReference type="ARBA" id="ARBA00022683"/>
    </source>
</evidence>
<dbReference type="GO" id="GO:0009401">
    <property type="term" value="P:phosphoenolpyruvate-dependent sugar phosphotransferase system"/>
    <property type="evidence" value="ECO:0007669"/>
    <property type="project" value="UniProtKB-KW"/>
</dbReference>
<evidence type="ECO:0000256" key="5">
    <source>
        <dbReference type="PIRSR" id="PIRSR000699-1"/>
    </source>
</evidence>
<reference evidence="8" key="1">
    <citation type="journal article" date="2014" name="Int. J. Syst. Evol. Microbiol.">
        <title>Complete genome sequence of Corynebacterium casei LMG S-19264T (=DSM 44701T), isolated from a smear-ripened cheese.</title>
        <authorList>
            <consortium name="US DOE Joint Genome Institute (JGI-PGF)"/>
            <person name="Walter F."/>
            <person name="Albersmeier A."/>
            <person name="Kalinowski J."/>
            <person name="Ruckert C."/>
        </authorList>
    </citation>
    <scope>NUCLEOTIDE SEQUENCE</scope>
    <source>
        <strain evidence="8">JCM 12580</strain>
    </source>
</reference>
<evidence type="ECO:0000256" key="1">
    <source>
        <dbReference type="ARBA" id="ARBA00022448"/>
    </source>
</evidence>
<evidence type="ECO:0000313" key="8">
    <source>
        <dbReference type="EMBL" id="GGJ87583.1"/>
    </source>
</evidence>
<dbReference type="GO" id="GO:0046872">
    <property type="term" value="F:metal ion binding"/>
    <property type="evidence" value="ECO:0007669"/>
    <property type="project" value="UniProtKB-KW"/>
</dbReference>
<keyword evidence="9" id="KW-1185">Reference proteome</keyword>
<keyword evidence="3" id="KW-0808">Transferase</keyword>
<name>A0A917PQ22_9BACI</name>
<dbReference type="Proteomes" id="UP000658382">
    <property type="component" value="Unassembled WGS sequence"/>
</dbReference>
<evidence type="ECO:0000256" key="7">
    <source>
        <dbReference type="PROSITE-ProRule" id="PRU00418"/>
    </source>
</evidence>
<evidence type="ECO:0000256" key="2">
    <source>
        <dbReference type="ARBA" id="ARBA00022597"/>
    </source>
</evidence>
<accession>A0A917PQ22</accession>
<keyword evidence="6" id="KW-0479">Metal-binding</keyword>
<dbReference type="InterPro" id="IPR036542">
    <property type="entry name" value="PTS_IIA_lac/cel_sf"/>
</dbReference>
<dbReference type="GO" id="GO:0016740">
    <property type="term" value="F:transferase activity"/>
    <property type="evidence" value="ECO:0007669"/>
    <property type="project" value="UniProtKB-KW"/>
</dbReference>
<keyword evidence="6" id="KW-0460">Magnesium</keyword>
<comment type="cofactor">
    <cofactor evidence="6">
        <name>Mg(2+)</name>
        <dbReference type="ChEBI" id="CHEBI:18420"/>
    </cofactor>
    <text evidence="6">Binds 1 Mg(2+) ion per trimer.</text>
</comment>
<organism evidence="8 9">
    <name type="scientific">Lentibacillus kapialis</name>
    <dbReference type="NCBI Taxonomy" id="340214"/>
    <lineage>
        <taxon>Bacteria</taxon>
        <taxon>Bacillati</taxon>
        <taxon>Bacillota</taxon>
        <taxon>Bacilli</taxon>
        <taxon>Bacillales</taxon>
        <taxon>Bacillaceae</taxon>
        <taxon>Lentibacillus</taxon>
    </lineage>
</organism>
<keyword evidence="1" id="KW-0813">Transport</keyword>
<dbReference type="CDD" id="cd00215">
    <property type="entry name" value="PTS_IIA_lac"/>
    <property type="match status" value="1"/>
</dbReference>
<evidence type="ECO:0000256" key="6">
    <source>
        <dbReference type="PIRSR" id="PIRSR000699-2"/>
    </source>
</evidence>
<dbReference type="InterPro" id="IPR003188">
    <property type="entry name" value="PTS_IIA_lac/cel"/>
</dbReference>
<proteinExistence type="predicted"/>